<name>A0A4V2RVF2_9BACT</name>
<evidence type="ECO:0000313" key="3">
    <source>
        <dbReference type="Proteomes" id="UP000295221"/>
    </source>
</evidence>
<comment type="caution">
    <text evidence="2">The sequence shown here is derived from an EMBL/GenBank/DDBJ whole genome shotgun (WGS) entry which is preliminary data.</text>
</comment>
<dbReference type="Pfam" id="PF19480">
    <property type="entry name" value="DUF6016"/>
    <property type="match status" value="1"/>
</dbReference>
<dbReference type="EMBL" id="SLWK01000019">
    <property type="protein sequence ID" value="TCO04064.1"/>
    <property type="molecule type" value="Genomic_DNA"/>
</dbReference>
<evidence type="ECO:0000259" key="1">
    <source>
        <dbReference type="Pfam" id="PF19480"/>
    </source>
</evidence>
<reference evidence="2 3" key="1">
    <citation type="submission" date="2019-03" db="EMBL/GenBank/DDBJ databases">
        <title>Genomic Encyclopedia of Type Strains, Phase IV (KMG-IV): sequencing the most valuable type-strain genomes for metagenomic binning, comparative biology and taxonomic classification.</title>
        <authorList>
            <person name="Goeker M."/>
        </authorList>
    </citation>
    <scope>NUCLEOTIDE SEQUENCE [LARGE SCALE GENOMIC DNA]</scope>
    <source>
        <strain evidence="2 3">DSM 24179</strain>
    </source>
</reference>
<dbReference type="Proteomes" id="UP000295221">
    <property type="component" value="Unassembled WGS sequence"/>
</dbReference>
<dbReference type="InterPro" id="IPR046058">
    <property type="entry name" value="WbuC_cupin"/>
</dbReference>
<dbReference type="SUPFAM" id="SSF51182">
    <property type="entry name" value="RmlC-like cupins"/>
    <property type="match status" value="1"/>
</dbReference>
<protein>
    <submittedName>
        <fullName evidence="2">Cupin fold WbuC family metalloprotein</fullName>
    </submittedName>
</protein>
<dbReference type="NCBIfam" id="TIGR04366">
    <property type="entry name" value="cupin_WbuC"/>
    <property type="match status" value="1"/>
</dbReference>
<accession>A0A4V2RVF2</accession>
<proteinExistence type="predicted"/>
<organism evidence="2 3">
    <name type="scientific">Natronoflexus pectinivorans</name>
    <dbReference type="NCBI Taxonomy" id="682526"/>
    <lineage>
        <taxon>Bacteria</taxon>
        <taxon>Pseudomonadati</taxon>
        <taxon>Bacteroidota</taxon>
        <taxon>Bacteroidia</taxon>
        <taxon>Marinilabiliales</taxon>
        <taxon>Marinilabiliaceae</taxon>
        <taxon>Natronoflexus</taxon>
    </lineage>
</organism>
<evidence type="ECO:0000313" key="2">
    <source>
        <dbReference type="EMBL" id="TCO04064.1"/>
    </source>
</evidence>
<dbReference type="InterPro" id="IPR027565">
    <property type="entry name" value="Cupin_WbuC"/>
</dbReference>
<gene>
    <name evidence="2" type="ORF">EV194_11954</name>
</gene>
<sequence length="156" mass="17918">MILINRNLLDEVSSQAKSSSRLRKNYNFHTVLKDPINRMLNAFEPDTYVRPHMHKNPDKREVFIVLRGKLAMYFFGEDGIVENYITLDALKGNYGVEIPPGVWHTVLCLETGTVVYEVKDGPYNVTDDKHFAPWAPEEGSPEASNYLNELKKHLPK</sequence>
<dbReference type="CDD" id="cd07005">
    <property type="entry name" value="cupin_WbuC-like"/>
    <property type="match status" value="1"/>
</dbReference>
<keyword evidence="3" id="KW-1185">Reference proteome</keyword>
<dbReference type="AlphaFoldDB" id="A0A4V2RVF2"/>
<dbReference type="Gene3D" id="2.60.120.10">
    <property type="entry name" value="Jelly Rolls"/>
    <property type="match status" value="1"/>
</dbReference>
<dbReference type="InterPro" id="IPR011051">
    <property type="entry name" value="RmlC_Cupin_sf"/>
</dbReference>
<feature type="domain" description="Cupin fold metalloprotein WbuC cupin" evidence="1">
    <location>
        <begin position="4"/>
        <end position="85"/>
    </location>
</feature>
<dbReference type="OrthoDB" id="981227at2"/>
<dbReference type="InterPro" id="IPR014710">
    <property type="entry name" value="RmlC-like_jellyroll"/>
</dbReference>
<dbReference type="RefSeq" id="WP_132435408.1">
    <property type="nucleotide sequence ID" value="NZ_SLWK01000019.1"/>
</dbReference>